<sequence length="157" mass="18546">MNYFFDYLIDSLLKISNVETLFLLVIAILITNPFNKAGRNFYAFVNDISADIFDNKVNADSLCRLAYFLFFVIGYNICPPTTFTTKFFFAFIFPFWLALVFFLFCTFTTAVYMLFYDFLSLGIFCFDSSRSKYKTDIPNKNRKEIEKNDKDNEIPRY</sequence>
<keyword evidence="1" id="KW-1133">Transmembrane helix</keyword>
<accession>R6IJZ5</accession>
<evidence type="ECO:0000313" key="2">
    <source>
        <dbReference type="EMBL" id="CDB45681.1"/>
    </source>
</evidence>
<name>R6IJZ5_9FIRM</name>
<dbReference type="AlphaFoldDB" id="R6IJZ5"/>
<keyword evidence="1" id="KW-0472">Membrane</keyword>
<dbReference type="HOGENOM" id="CLU_1676211_0_0_9"/>
<dbReference type="STRING" id="1262914.BN533_00806"/>
<reference evidence="2" key="1">
    <citation type="submission" date="2012-11" db="EMBL/GenBank/DDBJ databases">
        <title>Dependencies among metagenomic species, viruses, plasmids and units of genetic variation.</title>
        <authorList>
            <person name="Nielsen H.B."/>
            <person name="Almeida M."/>
            <person name="Juncker A.S."/>
            <person name="Rasmussen S."/>
            <person name="Li J."/>
            <person name="Sunagawa S."/>
            <person name="Plichta D."/>
            <person name="Gautier L."/>
            <person name="Le Chatelier E."/>
            <person name="Peletier E."/>
            <person name="Bonde I."/>
            <person name="Nielsen T."/>
            <person name="Manichanh C."/>
            <person name="Arumugam M."/>
            <person name="Batto J."/>
            <person name="Santos M.B.Q.D."/>
            <person name="Blom N."/>
            <person name="Borruel N."/>
            <person name="Burgdorf K.S."/>
            <person name="Boumezbeur F."/>
            <person name="Casellas F."/>
            <person name="Dore J."/>
            <person name="Guarner F."/>
            <person name="Hansen T."/>
            <person name="Hildebrand F."/>
            <person name="Kaas R.S."/>
            <person name="Kennedy S."/>
            <person name="Kristiansen K."/>
            <person name="Kultima J.R."/>
            <person name="Leonard P."/>
            <person name="Levenez F."/>
            <person name="Lund O."/>
            <person name="Moumen B."/>
            <person name="Le Paslier D."/>
            <person name="Pons N."/>
            <person name="Pedersen O."/>
            <person name="Prifti E."/>
            <person name="Qin J."/>
            <person name="Raes J."/>
            <person name="Tap J."/>
            <person name="Tims S."/>
            <person name="Ussery D.W."/>
            <person name="Yamada T."/>
            <person name="MetaHit consortium"/>
            <person name="Renault P."/>
            <person name="Sicheritz-Ponten T."/>
            <person name="Bork P."/>
            <person name="Wang J."/>
            <person name="Brunak S."/>
            <person name="Ehrlich S.D."/>
        </authorList>
    </citation>
    <scope>NUCLEOTIDE SEQUENCE [LARGE SCALE GENOMIC DNA]</scope>
</reference>
<dbReference type="RefSeq" id="WP_021717708.1">
    <property type="nucleotide sequence ID" value="NZ_FR885222.1"/>
</dbReference>
<gene>
    <name evidence="2" type="ORF">BN533_00806</name>
</gene>
<proteinExistence type="predicted"/>
<organism evidence="2">
    <name type="scientific">Phascolarctobacterium faecium</name>
    <dbReference type="NCBI Taxonomy" id="33025"/>
    <lineage>
        <taxon>Bacteria</taxon>
        <taxon>Bacillati</taxon>
        <taxon>Bacillota</taxon>
        <taxon>Negativicutes</taxon>
        <taxon>Acidaminococcales</taxon>
        <taxon>Acidaminococcaceae</taxon>
        <taxon>Phascolarctobacterium</taxon>
    </lineage>
</organism>
<feature type="transmembrane region" description="Helical" evidence="1">
    <location>
        <begin position="88"/>
        <end position="115"/>
    </location>
</feature>
<evidence type="ECO:0000256" key="1">
    <source>
        <dbReference type="SAM" id="Phobius"/>
    </source>
</evidence>
<comment type="caution">
    <text evidence="2">The sequence shown here is derived from an EMBL/GenBank/DDBJ whole genome shotgun (WGS) entry which is preliminary data.</text>
</comment>
<keyword evidence="1" id="KW-0812">Transmembrane</keyword>
<feature type="transmembrane region" description="Helical" evidence="1">
    <location>
        <begin position="12"/>
        <end position="30"/>
    </location>
</feature>
<protein>
    <submittedName>
        <fullName evidence="2">Uncharacterized protein</fullName>
    </submittedName>
</protein>
<feature type="transmembrane region" description="Helical" evidence="1">
    <location>
        <begin position="65"/>
        <end position="82"/>
    </location>
</feature>
<dbReference type="EMBL" id="CBDS010000052">
    <property type="protein sequence ID" value="CDB45681.1"/>
    <property type="molecule type" value="Genomic_DNA"/>
</dbReference>